<feature type="compositionally biased region" description="Basic residues" evidence="1">
    <location>
        <begin position="65"/>
        <end position="75"/>
    </location>
</feature>
<name>A0A226DAC9_FOLCA</name>
<evidence type="ECO:0000313" key="3">
    <source>
        <dbReference type="Proteomes" id="UP000198287"/>
    </source>
</evidence>
<dbReference type="AlphaFoldDB" id="A0A226DAC9"/>
<feature type="compositionally biased region" description="Basic residues" evidence="1">
    <location>
        <begin position="35"/>
        <end position="45"/>
    </location>
</feature>
<proteinExistence type="predicted"/>
<evidence type="ECO:0000256" key="1">
    <source>
        <dbReference type="SAM" id="MobiDB-lite"/>
    </source>
</evidence>
<dbReference type="Proteomes" id="UP000198287">
    <property type="component" value="Unassembled WGS sequence"/>
</dbReference>
<feature type="region of interest" description="Disordered" evidence="1">
    <location>
        <begin position="27"/>
        <end position="104"/>
    </location>
</feature>
<dbReference type="EMBL" id="LNIX01000028">
    <property type="protein sequence ID" value="OXA41848.1"/>
    <property type="molecule type" value="Genomic_DNA"/>
</dbReference>
<sequence length="104" mass="11377">MNNKYPKMSESSKLKHSYSLTSLSTRFLNGNSLHNGHHTAHHPPPHHVTSSSSGGLGLSNGNQQHNHHHQNHHHQSMLMPPGNNNNNAHVTKDSLDNMEGGSDG</sequence>
<dbReference type="OrthoDB" id="9332038at2759"/>
<organism evidence="2 3">
    <name type="scientific">Folsomia candida</name>
    <name type="common">Springtail</name>
    <dbReference type="NCBI Taxonomy" id="158441"/>
    <lineage>
        <taxon>Eukaryota</taxon>
        <taxon>Metazoa</taxon>
        <taxon>Ecdysozoa</taxon>
        <taxon>Arthropoda</taxon>
        <taxon>Hexapoda</taxon>
        <taxon>Collembola</taxon>
        <taxon>Entomobryomorpha</taxon>
        <taxon>Isotomoidea</taxon>
        <taxon>Isotomidae</taxon>
        <taxon>Proisotominae</taxon>
        <taxon>Folsomia</taxon>
    </lineage>
</organism>
<protein>
    <submittedName>
        <fullName evidence="2">Uncharacterized protein</fullName>
    </submittedName>
</protein>
<comment type="caution">
    <text evidence="2">The sequence shown here is derived from an EMBL/GenBank/DDBJ whole genome shotgun (WGS) entry which is preliminary data.</text>
</comment>
<evidence type="ECO:0000313" key="2">
    <source>
        <dbReference type="EMBL" id="OXA41848.1"/>
    </source>
</evidence>
<accession>A0A226DAC9</accession>
<gene>
    <name evidence="2" type="ORF">Fcan01_23452</name>
</gene>
<feature type="compositionally biased region" description="Low complexity" evidence="1">
    <location>
        <begin position="47"/>
        <end position="64"/>
    </location>
</feature>
<reference evidence="2 3" key="1">
    <citation type="submission" date="2015-12" db="EMBL/GenBank/DDBJ databases">
        <title>The genome of Folsomia candida.</title>
        <authorList>
            <person name="Faddeeva A."/>
            <person name="Derks M.F."/>
            <person name="Anvar Y."/>
            <person name="Smit S."/>
            <person name="Van Straalen N."/>
            <person name="Roelofs D."/>
        </authorList>
    </citation>
    <scope>NUCLEOTIDE SEQUENCE [LARGE SCALE GENOMIC DNA]</scope>
    <source>
        <strain evidence="2 3">VU population</strain>
        <tissue evidence="2">Whole body</tissue>
    </source>
</reference>
<keyword evidence="3" id="KW-1185">Reference proteome</keyword>